<dbReference type="OrthoDB" id="9782422at2"/>
<evidence type="ECO:0000256" key="1">
    <source>
        <dbReference type="ARBA" id="ARBA00022741"/>
    </source>
</evidence>
<evidence type="ECO:0000313" key="7">
    <source>
        <dbReference type="Proteomes" id="UP000234951"/>
    </source>
</evidence>
<keyword evidence="1" id="KW-0547">Nucleotide-binding</keyword>
<feature type="domain" description="Carboxyltransferase" evidence="4">
    <location>
        <begin position="24"/>
        <end position="304"/>
    </location>
</feature>
<evidence type="ECO:0000313" key="6">
    <source>
        <dbReference type="EMBL" id="PLR98326.1"/>
    </source>
</evidence>
<gene>
    <name evidence="5" type="ORF">CU635_17250</name>
    <name evidence="6" type="ORF">CVD25_08120</name>
</gene>
<keyword evidence="3" id="KW-0067">ATP-binding</keyword>
<dbReference type="GO" id="GO:0016787">
    <property type="term" value="F:hydrolase activity"/>
    <property type="evidence" value="ECO:0007669"/>
    <property type="project" value="UniProtKB-KW"/>
</dbReference>
<dbReference type="Proteomes" id="UP000235114">
    <property type="component" value="Unassembled WGS sequence"/>
</dbReference>
<proteinExistence type="predicted"/>
<dbReference type="GO" id="GO:0005524">
    <property type="term" value="F:ATP binding"/>
    <property type="evidence" value="ECO:0007669"/>
    <property type="project" value="UniProtKB-KW"/>
</dbReference>
<dbReference type="InterPro" id="IPR003778">
    <property type="entry name" value="CT_A_B"/>
</dbReference>
<evidence type="ECO:0000313" key="8">
    <source>
        <dbReference type="Proteomes" id="UP000235114"/>
    </source>
</evidence>
<sequence length="319" mass="34724">MGIQVIKPGLQSTIQDLGRFGYQEYGVIVSGAMDNYALRVANLLVGNEEGEAGLEITLIGPSLLFEHNTVISLFGAELHASIDGTPIPNGKPLMAEKGSILSFGSVKNGCRCYLAIKGGFATDPVMSSKSTYMKAKIGGYQGRMIAAGDVLPIKETVLFQQPSWRASPSLSRYITENNPIRFISGKQADWFTNEGKTAFTSSPYLIANDSDRMGYRLKGSPINLMEKKELITEGVTVGSIQVPHDGQPIILMADRQTTGGYPKIGQVASVDLPALAQRKPGESLSFQEISLQVAHRLLFEQEKELQLLKRFINNKLKGV</sequence>
<organism evidence="5 7">
    <name type="scientific">Bacillus canaveralius</name>
    <dbReference type="NCBI Taxonomy" id="1403243"/>
    <lineage>
        <taxon>Bacteria</taxon>
        <taxon>Bacillati</taxon>
        <taxon>Bacillota</taxon>
        <taxon>Bacilli</taxon>
        <taxon>Bacillales</taxon>
        <taxon>Bacillaceae</taxon>
        <taxon>Bacillus</taxon>
    </lineage>
</organism>
<dbReference type="PANTHER" id="PTHR43309:SF5">
    <property type="entry name" value="5-OXOPROLINASE SUBUNIT C"/>
    <property type="match status" value="1"/>
</dbReference>
<evidence type="ECO:0000259" key="4">
    <source>
        <dbReference type="SMART" id="SM00797"/>
    </source>
</evidence>
<dbReference type="InterPro" id="IPR052708">
    <property type="entry name" value="PxpC"/>
</dbReference>
<evidence type="ECO:0000313" key="5">
    <source>
        <dbReference type="EMBL" id="PLR80796.1"/>
    </source>
</evidence>
<evidence type="ECO:0000256" key="3">
    <source>
        <dbReference type="ARBA" id="ARBA00022840"/>
    </source>
</evidence>
<name>A0A2N5GII9_9BACI</name>
<protein>
    <submittedName>
        <fullName evidence="5">KipI antagonist</fullName>
    </submittedName>
</protein>
<dbReference type="RefSeq" id="WP_101578623.1">
    <property type="nucleotide sequence ID" value="NZ_PGVA01000044.1"/>
</dbReference>
<dbReference type="InterPro" id="IPR029000">
    <property type="entry name" value="Cyclophilin-like_dom_sf"/>
</dbReference>
<dbReference type="EMBL" id="PGVA01000044">
    <property type="protein sequence ID" value="PLR80796.1"/>
    <property type="molecule type" value="Genomic_DNA"/>
</dbReference>
<keyword evidence="8" id="KW-1185">Reference proteome</keyword>
<reference evidence="5 7" key="1">
    <citation type="submission" date="2017-11" db="EMBL/GenBank/DDBJ databases">
        <title>Comparitive Functional Genomics of Dry Heat Resistant strains isolated from the Viking Spacecraft.</title>
        <authorList>
            <person name="Seuylemezian A."/>
            <person name="Cooper K."/>
            <person name="Vaishampayan P."/>
        </authorList>
    </citation>
    <scope>NUCLEOTIDE SEQUENCE [LARGE SCALE GENOMIC DNA]</scope>
    <source>
        <strain evidence="5 7">M4.6</strain>
    </source>
</reference>
<dbReference type="Proteomes" id="UP000234951">
    <property type="component" value="Unassembled WGS sequence"/>
</dbReference>
<comment type="caution">
    <text evidence="5">The sequence shown here is derived from an EMBL/GenBank/DDBJ whole genome shotgun (WGS) entry which is preliminary data.</text>
</comment>
<dbReference type="AlphaFoldDB" id="A0A2N5GII9"/>
<dbReference type="Gene3D" id="2.40.100.10">
    <property type="entry name" value="Cyclophilin-like"/>
    <property type="match status" value="1"/>
</dbReference>
<evidence type="ECO:0000256" key="2">
    <source>
        <dbReference type="ARBA" id="ARBA00022801"/>
    </source>
</evidence>
<dbReference type="PANTHER" id="PTHR43309">
    <property type="entry name" value="5-OXOPROLINASE SUBUNIT C"/>
    <property type="match status" value="1"/>
</dbReference>
<dbReference type="Pfam" id="PF02626">
    <property type="entry name" value="CT_A_B"/>
    <property type="match status" value="1"/>
</dbReference>
<reference evidence="6 8" key="2">
    <citation type="submission" date="2017-12" db="EMBL/GenBank/DDBJ databases">
        <title>Comparative Functional Genomics of Dry Heat Resistant strains isolated from the Viking Spacecraft.</title>
        <authorList>
            <person name="Seuylemezian A."/>
            <person name="Cooper K."/>
            <person name="Vaishampayan P."/>
        </authorList>
    </citation>
    <scope>NUCLEOTIDE SEQUENCE [LARGE SCALE GENOMIC DNA]</scope>
    <source>
        <strain evidence="6 8">ATCC 29669</strain>
    </source>
</reference>
<dbReference type="SUPFAM" id="SSF50891">
    <property type="entry name" value="Cyclophilin-like"/>
    <property type="match status" value="1"/>
</dbReference>
<dbReference type="SMART" id="SM00797">
    <property type="entry name" value="AHS2"/>
    <property type="match status" value="1"/>
</dbReference>
<accession>A0A2N5GII9</accession>
<dbReference type="EMBL" id="PGVD01000022">
    <property type="protein sequence ID" value="PLR98326.1"/>
    <property type="molecule type" value="Genomic_DNA"/>
</dbReference>
<dbReference type="NCBIfam" id="TIGR00724">
    <property type="entry name" value="urea_amlyse_rel"/>
    <property type="match status" value="1"/>
</dbReference>
<keyword evidence="2" id="KW-0378">Hydrolase</keyword>